<reference evidence="11 12" key="2">
    <citation type="submission" date="2016-08" db="EMBL/GenBank/DDBJ databases">
        <title>Pervasive Adenine N6-methylation of Active Genes in Fungi.</title>
        <authorList>
            <consortium name="DOE Joint Genome Institute"/>
            <person name="Mondo S.J."/>
            <person name="Dannebaum R.O."/>
            <person name="Kuo R.C."/>
            <person name="Labutti K."/>
            <person name="Haridas S."/>
            <person name="Kuo A."/>
            <person name="Salamov A."/>
            <person name="Ahrendt S.R."/>
            <person name="Lipzen A."/>
            <person name="Sullivan W."/>
            <person name="Andreopoulos W.B."/>
            <person name="Clum A."/>
            <person name="Lindquist E."/>
            <person name="Daum C."/>
            <person name="Ramamoorthy G.K."/>
            <person name="Gryganskyi A."/>
            <person name="Culley D."/>
            <person name="Magnuson J.K."/>
            <person name="James T.Y."/>
            <person name="O'Malley M.A."/>
            <person name="Stajich J.E."/>
            <person name="Spatafora J.W."/>
            <person name="Visel A."/>
            <person name="Grigoriev I.V."/>
        </authorList>
    </citation>
    <scope>NUCLEOTIDE SEQUENCE [LARGE SCALE GENOMIC DNA]</scope>
    <source>
        <strain evidence="12">finn</strain>
    </source>
</reference>
<evidence type="ECO:0000313" key="11">
    <source>
        <dbReference type="EMBL" id="ORX47926.1"/>
    </source>
</evidence>
<proteinExistence type="inferred from homology"/>
<dbReference type="Pfam" id="PF09079">
    <property type="entry name" value="WHD_Cdc6"/>
    <property type="match status" value="1"/>
</dbReference>
<dbReference type="AlphaFoldDB" id="A0A1Y1V5U3"/>
<comment type="caution">
    <text evidence="11">The sequence shown here is derived from an EMBL/GenBank/DDBJ whole genome shotgun (WGS) entry which is preliminary data.</text>
</comment>
<dbReference type="FunFam" id="3.40.50.300:FF:000547">
    <property type="entry name" value="Cell division control protein"/>
    <property type="match status" value="1"/>
</dbReference>
<evidence type="ECO:0000256" key="7">
    <source>
        <dbReference type="PIRNR" id="PIRNR001767"/>
    </source>
</evidence>
<keyword evidence="5" id="KW-0539">Nucleus</keyword>
<protein>
    <recommendedName>
        <fullName evidence="7">Cell division control protein</fullName>
    </recommendedName>
</protein>
<feature type="coiled-coil region" evidence="8">
    <location>
        <begin position="308"/>
        <end position="336"/>
    </location>
</feature>
<feature type="domain" description="Cdc6 C-terminal" evidence="10">
    <location>
        <begin position="462"/>
        <end position="542"/>
    </location>
</feature>
<dbReference type="GO" id="GO:0005634">
    <property type="term" value="C:nucleus"/>
    <property type="evidence" value="ECO:0007669"/>
    <property type="project" value="UniProtKB-SubCell"/>
</dbReference>
<dbReference type="SUPFAM" id="SSF46785">
    <property type="entry name" value="Winged helix' DNA-binding domain"/>
    <property type="match status" value="1"/>
</dbReference>
<dbReference type="GO" id="GO:0003688">
    <property type="term" value="F:DNA replication origin binding"/>
    <property type="evidence" value="ECO:0007669"/>
    <property type="project" value="TreeGrafter"/>
</dbReference>
<dbReference type="Pfam" id="PF00004">
    <property type="entry name" value="AAA"/>
    <property type="match status" value="1"/>
</dbReference>
<dbReference type="Gene3D" id="1.10.10.10">
    <property type="entry name" value="Winged helix-like DNA-binding domain superfamily/Winged helix DNA-binding domain"/>
    <property type="match status" value="1"/>
</dbReference>
<dbReference type="PANTHER" id="PTHR10763:SF26">
    <property type="entry name" value="CELL DIVISION CONTROL PROTEIN 6 HOMOLOG"/>
    <property type="match status" value="1"/>
</dbReference>
<dbReference type="GO" id="GO:0005524">
    <property type="term" value="F:ATP binding"/>
    <property type="evidence" value="ECO:0007669"/>
    <property type="project" value="InterPro"/>
</dbReference>
<dbReference type="PANTHER" id="PTHR10763">
    <property type="entry name" value="CELL DIVISION CONTROL PROTEIN 6-RELATED"/>
    <property type="match status" value="1"/>
</dbReference>
<dbReference type="GO" id="GO:0051301">
    <property type="term" value="P:cell division"/>
    <property type="evidence" value="ECO:0007669"/>
    <property type="project" value="UniProtKB-UniRule"/>
</dbReference>
<dbReference type="Pfam" id="PF22606">
    <property type="entry name" value="Cdc6-ORC-like_ATPase_lid"/>
    <property type="match status" value="1"/>
</dbReference>
<dbReference type="OrthoDB" id="1926878at2759"/>
<dbReference type="InterPro" id="IPR015163">
    <property type="entry name" value="Cdc6_C"/>
</dbReference>
<dbReference type="InterPro" id="IPR054425">
    <property type="entry name" value="Cdc6_ORC1-like_ATPase_lid"/>
</dbReference>
<dbReference type="InterPro" id="IPR027417">
    <property type="entry name" value="P-loop_NTPase"/>
</dbReference>
<evidence type="ECO:0000256" key="2">
    <source>
        <dbReference type="ARBA" id="ARBA00006184"/>
    </source>
</evidence>
<feature type="domain" description="AAA+ ATPase" evidence="9">
    <location>
        <begin position="139"/>
        <end position="289"/>
    </location>
</feature>
<dbReference type="InterPro" id="IPR003959">
    <property type="entry name" value="ATPase_AAA_core"/>
</dbReference>
<keyword evidence="8" id="KW-0175">Coiled coil</keyword>
<dbReference type="SMART" id="SM00382">
    <property type="entry name" value="AAA"/>
    <property type="match status" value="1"/>
</dbReference>
<reference evidence="11 12" key="1">
    <citation type="submission" date="2016-08" db="EMBL/GenBank/DDBJ databases">
        <title>Genomes of anaerobic fungi encode conserved fungal cellulosomes for biomass hydrolysis.</title>
        <authorList>
            <consortium name="DOE Joint Genome Institute"/>
            <person name="Haitjema C.H."/>
            <person name="Gilmore S.P."/>
            <person name="Henske J.K."/>
            <person name="Solomon K.V."/>
            <person name="De Groot R."/>
            <person name="Kuo A."/>
            <person name="Mondo S.J."/>
            <person name="Salamov A.A."/>
            <person name="Labutti K."/>
            <person name="Zhao Z."/>
            <person name="Chiniquy J."/>
            <person name="Barry K."/>
            <person name="Brewer H.M."/>
            <person name="Purvine S.O."/>
            <person name="Wright A.T."/>
            <person name="Boxma B."/>
            <person name="Van Alen T."/>
            <person name="Hackstein J.H."/>
            <person name="Baker S.E."/>
            <person name="Grigoriev I.V."/>
            <person name="O'Malley M.A."/>
        </authorList>
    </citation>
    <scope>NUCLEOTIDE SEQUENCE [LARGE SCALE GENOMIC DNA]</scope>
    <source>
        <strain evidence="12">finn</strain>
    </source>
</reference>
<evidence type="ECO:0000256" key="3">
    <source>
        <dbReference type="ARBA" id="ARBA00022618"/>
    </source>
</evidence>
<dbReference type="Gene3D" id="1.10.8.60">
    <property type="match status" value="1"/>
</dbReference>
<dbReference type="Proteomes" id="UP000193719">
    <property type="component" value="Unassembled WGS sequence"/>
</dbReference>
<dbReference type="GO" id="GO:0033314">
    <property type="term" value="P:mitotic DNA replication checkpoint signaling"/>
    <property type="evidence" value="ECO:0007669"/>
    <property type="project" value="TreeGrafter"/>
</dbReference>
<comment type="similarity">
    <text evidence="2 7">Belongs to the CDC6/cdc18 family.</text>
</comment>
<dbReference type="InterPro" id="IPR036388">
    <property type="entry name" value="WH-like_DNA-bd_sf"/>
</dbReference>
<evidence type="ECO:0000256" key="4">
    <source>
        <dbReference type="ARBA" id="ARBA00022705"/>
    </source>
</evidence>
<dbReference type="InterPro" id="IPR036390">
    <property type="entry name" value="WH_DNA-bd_sf"/>
</dbReference>
<keyword evidence="6" id="KW-0131">Cell cycle</keyword>
<name>A0A1Y1V5U3_9FUNG</name>
<comment type="subcellular location">
    <subcellularLocation>
        <location evidence="1">Nucleus</location>
    </subcellularLocation>
</comment>
<dbReference type="EMBL" id="MCFH01000029">
    <property type="protein sequence ID" value="ORX47926.1"/>
    <property type="molecule type" value="Genomic_DNA"/>
</dbReference>
<evidence type="ECO:0000313" key="12">
    <source>
        <dbReference type="Proteomes" id="UP000193719"/>
    </source>
</evidence>
<dbReference type="CDD" id="cd00009">
    <property type="entry name" value="AAA"/>
    <property type="match status" value="1"/>
</dbReference>
<dbReference type="Gene3D" id="3.40.50.300">
    <property type="entry name" value="P-loop containing nucleotide triphosphate hydrolases"/>
    <property type="match status" value="1"/>
</dbReference>
<dbReference type="GO" id="GO:0006270">
    <property type="term" value="P:DNA replication initiation"/>
    <property type="evidence" value="ECO:0007669"/>
    <property type="project" value="UniProtKB-UniRule"/>
</dbReference>
<evidence type="ECO:0000256" key="8">
    <source>
        <dbReference type="SAM" id="Coils"/>
    </source>
</evidence>
<dbReference type="PIRSF" id="PIRSF001767">
    <property type="entry name" value="Cdc6"/>
    <property type="match status" value="1"/>
</dbReference>
<gene>
    <name evidence="11" type="ORF">BCR36DRAFT_330168</name>
</gene>
<evidence type="ECO:0000259" key="9">
    <source>
        <dbReference type="SMART" id="SM00382"/>
    </source>
</evidence>
<dbReference type="STRING" id="1754191.A0A1Y1V5U3"/>
<dbReference type="InterPro" id="IPR016314">
    <property type="entry name" value="Cdc6/18"/>
</dbReference>
<dbReference type="GO" id="GO:0016887">
    <property type="term" value="F:ATP hydrolysis activity"/>
    <property type="evidence" value="ECO:0007669"/>
    <property type="project" value="InterPro"/>
</dbReference>
<organism evidence="11 12">
    <name type="scientific">Piromyces finnis</name>
    <dbReference type="NCBI Taxonomy" id="1754191"/>
    <lineage>
        <taxon>Eukaryota</taxon>
        <taxon>Fungi</taxon>
        <taxon>Fungi incertae sedis</taxon>
        <taxon>Chytridiomycota</taxon>
        <taxon>Chytridiomycota incertae sedis</taxon>
        <taxon>Neocallimastigomycetes</taxon>
        <taxon>Neocallimastigales</taxon>
        <taxon>Neocallimastigaceae</taxon>
        <taxon>Piromyces</taxon>
    </lineage>
</organism>
<dbReference type="SMART" id="SM01074">
    <property type="entry name" value="Cdc6_C"/>
    <property type="match status" value="1"/>
</dbReference>
<accession>A0A1Y1V5U3</accession>
<keyword evidence="4" id="KW-0235">DNA replication</keyword>
<dbReference type="SUPFAM" id="SSF52540">
    <property type="entry name" value="P-loop containing nucleoside triphosphate hydrolases"/>
    <property type="match status" value="1"/>
</dbReference>
<dbReference type="InterPro" id="IPR003593">
    <property type="entry name" value="AAA+_ATPase"/>
</dbReference>
<evidence type="ECO:0000256" key="6">
    <source>
        <dbReference type="ARBA" id="ARBA00023306"/>
    </source>
</evidence>
<sequence length="553" mass="63540">MTATTQVLRKSARIAKRQQEINEIVINENIKRENSNKIESTPKKRKVLVELNNNTPKKAEKTLLGVFRQSKRNSNLKENIKQTKLDKENVKKERVLTPALIYQEAKYLFSRSSTPRFIGREKEKEFITNFWKTYICGDQTSSLYISGCPGTGKSALVSEISRNMINQEHIKIPHKIYVTNINCMALKNPKMIYKKLLEEFSPRNQASDESEIINALDNIFVPNKIRKDTSKYVCILDEIDYLITRDQEVLYKLFEWPVKTNSRLSIIGIANALNMTDRFLPRLRAKNCEPQYINFNPYEMNEMMNIIKDRLEILNKKVLNEKNDENSENNNILSNENIKTIKSENTKPLQNYLIQASAIELCARKIAGTGDLRKALDVCKQAIELAEADLRNKTILLKRKPVQPVKEKSIFAKKASTYDTPITSIKEVPQVTIMHILKATSNAFGSASIQKLRSLNVQQKVIVCVMNNILNKKEENVIGKLNAEYINSCRKYRMISPVSKSEFNDLVSMLESCGIITLGKAKDERNRKFTLHVQENEIKKAVSDLPFLTQILN</sequence>
<keyword evidence="12" id="KW-1185">Reference proteome</keyword>
<keyword evidence="3 11" id="KW-0132">Cell division</keyword>
<evidence type="ECO:0000259" key="10">
    <source>
        <dbReference type="SMART" id="SM01074"/>
    </source>
</evidence>
<dbReference type="InterPro" id="IPR050311">
    <property type="entry name" value="ORC1/CDC6"/>
</dbReference>
<evidence type="ECO:0000256" key="5">
    <source>
        <dbReference type="ARBA" id="ARBA00023242"/>
    </source>
</evidence>
<evidence type="ECO:0000256" key="1">
    <source>
        <dbReference type="ARBA" id="ARBA00004123"/>
    </source>
</evidence>